<dbReference type="Gene3D" id="3.30.300.30">
    <property type="match status" value="1"/>
</dbReference>
<sequence length="770" mass="85377">MITTTMNLKSNFFANQCGGRHGVSHFWSQQQLVTILVSKSRKLGRVHCQSKTAEVEIRKCSPFLESELLSGNGGLPLTEWRTVPDIWRTSAEKFGDRVAVVDPYHDPPTTMTYKQLDQEIVDFSEGLRVIGLKPHEKIALFADNSCRWLVADQGMMASGAINVVRGSRSSDQELLQLYSHSESVALAIDNPEMYNRIADTFGSHAAVRFVILLWGEKSSLVTEARQGYPIYTYKEIIELGHKSRVDLLDSEDARKQYSYEAINSDDVATLVYTSGTTGNPKGVMLTHKNLLHQILNLWEIVPAVPGDRFLSMLPPWHAYERACEYFIFTHGTEQVYTTVKNLKEDLQRYQPHYLISVPLVYETLYSGILKQINSNSAARKLIAQLFLRISMAYMEVKRIYEGKCLTKDTKQPSSIVSLLDWLWARTIAAILLPLHMLAKKIVYSKIHSGIGISKAGISGGGSLSSHVDKFFEAIDIKIQNGYGLTESAPVIAARSLTCNVLGSIGRPIRHVEVKVVNSETDEVLPPGSKGTIKARGPLIMKGYYKNPVATKQAIDENGWLNTGDLGWIVPDHSIGRSRNCGGGPLIMKGYYKNPVATKQAIDENGWLNTGDLGWIVPDHSIGRSRNCGGLIVLEGRAKDTIVLSTGENVEPSEIEEAAMGSSLIQQIVVIGQDQRRLGAIIVPNKEEVLLAAKRSAVVDSETTEVSKEKTVGLLHDELRKWTSGCSFQVGPILVVDQSFTIDSGLLTPTMKIKRDTVAALYKEQIDNLYK</sequence>
<dbReference type="GO" id="GO:0008922">
    <property type="term" value="F:long-chain fatty acid [acyl-carrier-protein] ligase activity"/>
    <property type="evidence" value="ECO:0007669"/>
    <property type="project" value="TreeGrafter"/>
</dbReference>
<evidence type="ECO:0000256" key="1">
    <source>
        <dbReference type="ARBA" id="ARBA00004930"/>
    </source>
</evidence>
<comment type="caution">
    <text evidence="4">The sequence shown here is derived from an EMBL/GenBank/DDBJ whole genome shotgun (WGS) entry which is preliminary data.</text>
</comment>
<dbReference type="Gene3D" id="2.30.38.10">
    <property type="entry name" value="Luciferase, Domain 3"/>
    <property type="match status" value="1"/>
</dbReference>
<dbReference type="InterPro" id="IPR052987">
    <property type="entry name" value="Chloroplast_AMP-bd_Enzymes"/>
</dbReference>
<dbReference type="InterPro" id="IPR000873">
    <property type="entry name" value="AMP-dep_synth/lig_dom"/>
</dbReference>
<dbReference type="AlphaFoldDB" id="A0AAN8TB14"/>
<evidence type="ECO:0000313" key="5">
    <source>
        <dbReference type="Proteomes" id="UP001371456"/>
    </source>
</evidence>
<reference evidence="4 5" key="1">
    <citation type="submission" date="2024-02" db="EMBL/GenBank/DDBJ databases">
        <title>de novo genome assembly of Solanum bulbocastanum strain 11H21.</title>
        <authorList>
            <person name="Hosaka A.J."/>
        </authorList>
    </citation>
    <scope>NUCLEOTIDE SEQUENCE [LARGE SCALE GENOMIC DNA]</scope>
    <source>
        <tissue evidence="4">Young leaves</tissue>
    </source>
</reference>
<dbReference type="InterPro" id="IPR020845">
    <property type="entry name" value="AMP-binding_CS"/>
</dbReference>
<comment type="pathway">
    <text evidence="1">Phytoalexin biosynthesis; 3,4',5-trihydroxystilbene biosynthesis; 3,4',5-trihydroxystilbene from trans-4-coumarate: step 1/2.</text>
</comment>
<dbReference type="Pfam" id="PF23562">
    <property type="entry name" value="AMP-binding_C_3"/>
    <property type="match status" value="1"/>
</dbReference>
<accession>A0AAN8TB14</accession>
<dbReference type="GO" id="GO:0009698">
    <property type="term" value="P:phenylpropanoid metabolic process"/>
    <property type="evidence" value="ECO:0007669"/>
    <property type="project" value="UniProtKB-KW"/>
</dbReference>
<gene>
    <name evidence="4" type="ORF">RDI58_023452</name>
</gene>
<keyword evidence="2" id="KW-0587">Phenylpropanoid metabolism</keyword>
<proteinExistence type="predicted"/>
<dbReference type="InterPro" id="IPR042099">
    <property type="entry name" value="ANL_N_sf"/>
</dbReference>
<name>A0AAN8TB14_SOLBU</name>
<dbReference type="Pfam" id="PF00501">
    <property type="entry name" value="AMP-binding"/>
    <property type="match status" value="1"/>
</dbReference>
<organism evidence="4 5">
    <name type="scientific">Solanum bulbocastanum</name>
    <name type="common">Wild potato</name>
    <dbReference type="NCBI Taxonomy" id="147425"/>
    <lineage>
        <taxon>Eukaryota</taxon>
        <taxon>Viridiplantae</taxon>
        <taxon>Streptophyta</taxon>
        <taxon>Embryophyta</taxon>
        <taxon>Tracheophyta</taxon>
        <taxon>Spermatophyta</taxon>
        <taxon>Magnoliopsida</taxon>
        <taxon>eudicotyledons</taxon>
        <taxon>Gunneridae</taxon>
        <taxon>Pentapetalae</taxon>
        <taxon>asterids</taxon>
        <taxon>lamiids</taxon>
        <taxon>Solanales</taxon>
        <taxon>Solanaceae</taxon>
        <taxon>Solanoideae</taxon>
        <taxon>Solaneae</taxon>
        <taxon>Solanum</taxon>
    </lineage>
</organism>
<evidence type="ECO:0000313" key="4">
    <source>
        <dbReference type="EMBL" id="KAK6781268.1"/>
    </source>
</evidence>
<evidence type="ECO:0000259" key="3">
    <source>
        <dbReference type="Pfam" id="PF00501"/>
    </source>
</evidence>
<dbReference type="GO" id="GO:0009507">
    <property type="term" value="C:chloroplast"/>
    <property type="evidence" value="ECO:0007669"/>
    <property type="project" value="TreeGrafter"/>
</dbReference>
<dbReference type="EMBL" id="JBANQN010000009">
    <property type="protein sequence ID" value="KAK6781268.1"/>
    <property type="molecule type" value="Genomic_DNA"/>
</dbReference>
<dbReference type="PROSITE" id="PS00455">
    <property type="entry name" value="AMP_BINDING"/>
    <property type="match status" value="1"/>
</dbReference>
<dbReference type="Proteomes" id="UP001371456">
    <property type="component" value="Unassembled WGS sequence"/>
</dbReference>
<keyword evidence="5" id="KW-1185">Reference proteome</keyword>
<dbReference type="InterPro" id="IPR045851">
    <property type="entry name" value="AMP-bd_C_sf"/>
</dbReference>
<dbReference type="PANTHER" id="PTHR43813">
    <property type="entry name" value="ACYL-ACTIVATING ENZYME 16, CHLOROPLASTIC-RELATED"/>
    <property type="match status" value="1"/>
</dbReference>
<evidence type="ECO:0000256" key="2">
    <source>
        <dbReference type="ARBA" id="ARBA00023051"/>
    </source>
</evidence>
<dbReference type="SUPFAM" id="SSF56801">
    <property type="entry name" value="Acetyl-CoA synthetase-like"/>
    <property type="match status" value="2"/>
</dbReference>
<dbReference type="PANTHER" id="PTHR43813:SF1">
    <property type="entry name" value="ACYL-ACTIVATING ENZYME 16, CHLOROPLASTIC-RELATED"/>
    <property type="match status" value="1"/>
</dbReference>
<feature type="domain" description="AMP-dependent synthetase/ligase" evidence="3">
    <location>
        <begin position="88"/>
        <end position="544"/>
    </location>
</feature>
<protein>
    <recommendedName>
        <fullName evidence="3">AMP-dependent synthetase/ligase domain-containing protein</fullName>
    </recommendedName>
</protein>
<dbReference type="GO" id="GO:0030497">
    <property type="term" value="P:fatty acid elongation"/>
    <property type="evidence" value="ECO:0007669"/>
    <property type="project" value="TreeGrafter"/>
</dbReference>
<dbReference type="Gene3D" id="3.40.50.12780">
    <property type="entry name" value="N-terminal domain of ligase-like"/>
    <property type="match status" value="2"/>
</dbReference>